<keyword evidence="2" id="KW-1185">Reference proteome</keyword>
<dbReference type="KEGG" id="ssl:SS1G_11477"/>
<dbReference type="EMBL" id="CH476638">
    <property type="protein sequence ID" value="EDN95599.1"/>
    <property type="molecule type" value="Genomic_DNA"/>
</dbReference>
<organism evidence="1 2">
    <name type="scientific">Sclerotinia sclerotiorum (strain ATCC 18683 / 1980 / Ss-1)</name>
    <name type="common">White mold</name>
    <name type="synonym">Whetzelinia sclerotiorum</name>
    <dbReference type="NCBI Taxonomy" id="665079"/>
    <lineage>
        <taxon>Eukaryota</taxon>
        <taxon>Fungi</taxon>
        <taxon>Dikarya</taxon>
        <taxon>Ascomycota</taxon>
        <taxon>Pezizomycotina</taxon>
        <taxon>Leotiomycetes</taxon>
        <taxon>Helotiales</taxon>
        <taxon>Sclerotiniaceae</taxon>
        <taxon>Sclerotinia</taxon>
    </lineage>
</organism>
<dbReference type="AlphaFoldDB" id="A7F1K7"/>
<dbReference type="GeneID" id="5483459"/>
<evidence type="ECO:0000313" key="1">
    <source>
        <dbReference type="EMBL" id="EDN95599.1"/>
    </source>
</evidence>
<dbReference type="InParanoid" id="A7F1K7"/>
<accession>A7F1K7</accession>
<name>A7F1K7_SCLS1</name>
<sequence length="123" mass="14661">MDETIRSMRKNPIAEIIAQFQQHTIESLILTTCWNNTLLHLDDYCMENYGKTVDTEKYEWKTTQERRRECHTTMRTSLSRRNDDRPYTHHGAISTYTTETQFSIFFRCVGIRRSIGYWIGRSG</sequence>
<dbReference type="Proteomes" id="UP000001312">
    <property type="component" value="Unassembled WGS sequence"/>
</dbReference>
<gene>
    <name evidence="1" type="ORF">SS1G_11477</name>
</gene>
<protein>
    <submittedName>
        <fullName evidence="1">Uncharacterized protein</fullName>
    </submittedName>
</protein>
<evidence type="ECO:0000313" key="2">
    <source>
        <dbReference type="Proteomes" id="UP000001312"/>
    </source>
</evidence>
<proteinExistence type="predicted"/>
<reference evidence="2" key="1">
    <citation type="journal article" date="2011" name="PLoS Genet.">
        <title>Genomic analysis of the necrotrophic fungal pathogens Sclerotinia sclerotiorum and Botrytis cinerea.</title>
        <authorList>
            <person name="Amselem J."/>
            <person name="Cuomo C.A."/>
            <person name="van Kan J.A."/>
            <person name="Viaud M."/>
            <person name="Benito E.P."/>
            <person name="Couloux A."/>
            <person name="Coutinho P.M."/>
            <person name="de Vries R.P."/>
            <person name="Dyer P.S."/>
            <person name="Fillinger S."/>
            <person name="Fournier E."/>
            <person name="Gout L."/>
            <person name="Hahn M."/>
            <person name="Kohn L."/>
            <person name="Lapalu N."/>
            <person name="Plummer K.M."/>
            <person name="Pradier J.M."/>
            <person name="Quevillon E."/>
            <person name="Sharon A."/>
            <person name="Simon A."/>
            <person name="ten Have A."/>
            <person name="Tudzynski B."/>
            <person name="Tudzynski P."/>
            <person name="Wincker P."/>
            <person name="Andrew M."/>
            <person name="Anthouard V."/>
            <person name="Beever R.E."/>
            <person name="Beffa R."/>
            <person name="Benoit I."/>
            <person name="Bouzid O."/>
            <person name="Brault B."/>
            <person name="Chen Z."/>
            <person name="Choquer M."/>
            <person name="Collemare J."/>
            <person name="Cotton P."/>
            <person name="Danchin E.G."/>
            <person name="Da Silva C."/>
            <person name="Gautier A."/>
            <person name="Giraud C."/>
            <person name="Giraud T."/>
            <person name="Gonzalez C."/>
            <person name="Grossetete S."/>
            <person name="Guldener U."/>
            <person name="Henrissat B."/>
            <person name="Howlett B.J."/>
            <person name="Kodira C."/>
            <person name="Kretschmer M."/>
            <person name="Lappartient A."/>
            <person name="Leroch M."/>
            <person name="Levis C."/>
            <person name="Mauceli E."/>
            <person name="Neuveglise C."/>
            <person name="Oeser B."/>
            <person name="Pearson M."/>
            <person name="Poulain J."/>
            <person name="Poussereau N."/>
            <person name="Quesneville H."/>
            <person name="Rascle C."/>
            <person name="Schumacher J."/>
            <person name="Segurens B."/>
            <person name="Sexton A."/>
            <person name="Silva E."/>
            <person name="Sirven C."/>
            <person name="Soanes D.M."/>
            <person name="Talbot N.J."/>
            <person name="Templeton M."/>
            <person name="Yandava C."/>
            <person name="Yarden O."/>
            <person name="Zeng Q."/>
            <person name="Rollins J.A."/>
            <person name="Lebrun M.H."/>
            <person name="Dickman M."/>
        </authorList>
    </citation>
    <scope>NUCLEOTIDE SEQUENCE [LARGE SCALE GENOMIC DNA]</scope>
    <source>
        <strain evidence="2">ATCC 18683 / 1980 / Ss-1</strain>
    </source>
</reference>
<dbReference type="RefSeq" id="XP_001587485.1">
    <property type="nucleotide sequence ID" value="XM_001587435.1"/>
</dbReference>